<dbReference type="HAMAP" id="MF_00123">
    <property type="entry name" value="Arg_tRNA_synth"/>
    <property type="match status" value="1"/>
</dbReference>
<dbReference type="Proteomes" id="UP000004097">
    <property type="component" value="Unassembled WGS sequence"/>
</dbReference>
<evidence type="ECO:0000256" key="12">
    <source>
        <dbReference type="RuleBase" id="RU363038"/>
    </source>
</evidence>
<evidence type="ECO:0000313" key="16">
    <source>
        <dbReference type="Proteomes" id="UP000004097"/>
    </source>
</evidence>
<dbReference type="InterPro" id="IPR005148">
    <property type="entry name" value="Arg-tRNA-synth_N"/>
</dbReference>
<dbReference type="SMART" id="SM00836">
    <property type="entry name" value="DALR_1"/>
    <property type="match status" value="1"/>
</dbReference>
<keyword evidence="7 11" id="KW-0067">ATP-binding</keyword>
<dbReference type="Gene3D" id="3.40.50.620">
    <property type="entry name" value="HUPs"/>
    <property type="match status" value="1"/>
</dbReference>
<evidence type="ECO:0000256" key="3">
    <source>
        <dbReference type="ARBA" id="ARBA00011245"/>
    </source>
</evidence>
<evidence type="ECO:0000256" key="4">
    <source>
        <dbReference type="ARBA" id="ARBA00022490"/>
    </source>
</evidence>
<dbReference type="Pfam" id="PF00750">
    <property type="entry name" value="tRNA-synt_1d"/>
    <property type="match status" value="1"/>
</dbReference>
<comment type="caution">
    <text evidence="11">Lacks conserved residue(s) required for the propagation of feature annotation.</text>
</comment>
<dbReference type="PRINTS" id="PR01038">
    <property type="entry name" value="TRNASYNTHARG"/>
</dbReference>
<evidence type="ECO:0000256" key="10">
    <source>
        <dbReference type="ARBA" id="ARBA00049339"/>
    </source>
</evidence>
<keyword evidence="5 11" id="KW-0436">Ligase</keyword>
<sequence length="557" mass="63466">MREDKKMSDFESKISSAVREAVKQVYDIDADDSILIVETPRDPKMGDYSTSVAMRLSRTLHKSPLDIAGPIVEKLKEIYTEASSIEAVKPGFINFRLKKDALAEVINTVINAGDDYGKNNTGAGVNVLVEWVSANPTGDLHCGHARNAAWGDCISRLYEASGYNNYREFYVNDAGNQIVMLGESLISRYFDHFGKKYPLPEDGYHAQDIIDIANQIAEKDGDKWLNADSAERLEYFKKTGVELELKKIEDDLKIYRCDFQNFQHETFFYENNRKRINDCLTKMADMGLTYEKDGALWFKSTEYGDDKDRVLRKSDGTLSYLTPDIANHIYKIERGYDHLINLWGADHHSYVTRMQSALTALGYPDVLKVDIIQMVRMVEDGKEVKMSKRTGNAITIRELCEDVGVDAARWFFVSKDVATHMDFDMKLARSKDNNNPVFYAQYAYSRMHSIMNNPKIPAFTQVDTYDRLSDEKELQLMKLISEFPIEVANAAASRKPNKITEYIISLVKIYHSYYNSSRVNNPEDPELTNQRLGLVKATMITLKNALNLVGVEAPESM</sequence>
<dbReference type="PANTHER" id="PTHR11956:SF5">
    <property type="entry name" value="ARGININE--TRNA LIGASE, CYTOPLASMIC"/>
    <property type="match status" value="1"/>
</dbReference>
<protein>
    <recommendedName>
        <fullName evidence="11">Arginine--tRNA ligase</fullName>
        <ecNumber evidence="11">6.1.1.19</ecNumber>
    </recommendedName>
    <alternativeName>
        <fullName evidence="11">Arginyl-tRNA synthetase</fullName>
        <shortName evidence="11">ArgRS</shortName>
    </alternativeName>
</protein>
<comment type="subcellular location">
    <subcellularLocation>
        <location evidence="1 11">Cytoplasm</location>
    </subcellularLocation>
</comment>
<dbReference type="HOGENOM" id="CLU_006406_0_1_9"/>
<dbReference type="Pfam" id="PF05746">
    <property type="entry name" value="DALR_1"/>
    <property type="match status" value="1"/>
</dbReference>
<comment type="caution">
    <text evidence="15">The sequence shown here is derived from an EMBL/GenBank/DDBJ whole genome shotgun (WGS) entry which is preliminary data.</text>
</comment>
<evidence type="ECO:0000256" key="8">
    <source>
        <dbReference type="ARBA" id="ARBA00022917"/>
    </source>
</evidence>
<evidence type="ECO:0000259" key="14">
    <source>
        <dbReference type="SMART" id="SM01016"/>
    </source>
</evidence>
<keyword evidence="4 11" id="KW-0963">Cytoplasm</keyword>
<dbReference type="FunFam" id="3.40.50.620:FF:000062">
    <property type="entry name" value="Arginine--tRNA ligase"/>
    <property type="match status" value="1"/>
</dbReference>
<dbReference type="GO" id="GO:0005737">
    <property type="term" value="C:cytoplasm"/>
    <property type="evidence" value="ECO:0007669"/>
    <property type="project" value="UniProtKB-SubCell"/>
</dbReference>
<dbReference type="InterPro" id="IPR001278">
    <property type="entry name" value="Arg-tRNA-ligase"/>
</dbReference>
<comment type="subunit">
    <text evidence="3 11">Monomer.</text>
</comment>
<feature type="domain" description="DALR anticodon binding" evidence="13">
    <location>
        <begin position="440"/>
        <end position="557"/>
    </location>
</feature>
<comment type="catalytic activity">
    <reaction evidence="10 11">
        <text>tRNA(Arg) + L-arginine + ATP = L-arginyl-tRNA(Arg) + AMP + diphosphate</text>
        <dbReference type="Rhea" id="RHEA:20301"/>
        <dbReference type="Rhea" id="RHEA-COMP:9658"/>
        <dbReference type="Rhea" id="RHEA-COMP:9673"/>
        <dbReference type="ChEBI" id="CHEBI:30616"/>
        <dbReference type="ChEBI" id="CHEBI:32682"/>
        <dbReference type="ChEBI" id="CHEBI:33019"/>
        <dbReference type="ChEBI" id="CHEBI:78442"/>
        <dbReference type="ChEBI" id="CHEBI:78513"/>
        <dbReference type="ChEBI" id="CHEBI:456215"/>
        <dbReference type="EC" id="6.1.1.19"/>
    </reaction>
</comment>
<evidence type="ECO:0000256" key="6">
    <source>
        <dbReference type="ARBA" id="ARBA00022741"/>
    </source>
</evidence>
<dbReference type="InterPro" id="IPR009080">
    <property type="entry name" value="tRNAsynth_Ia_anticodon-bd"/>
</dbReference>
<evidence type="ECO:0000256" key="5">
    <source>
        <dbReference type="ARBA" id="ARBA00022598"/>
    </source>
</evidence>
<dbReference type="SUPFAM" id="SSF47323">
    <property type="entry name" value="Anticodon-binding domain of a subclass of class I aminoacyl-tRNA synthetases"/>
    <property type="match status" value="1"/>
</dbReference>
<dbReference type="NCBIfam" id="TIGR00456">
    <property type="entry name" value="argS"/>
    <property type="match status" value="1"/>
</dbReference>
<accession>E7MLI7</accession>
<dbReference type="EMBL" id="AECQ01000004">
    <property type="protein sequence ID" value="EFW25130.1"/>
    <property type="molecule type" value="Genomic_DNA"/>
</dbReference>
<proteinExistence type="inferred from homology"/>
<dbReference type="EC" id="6.1.1.19" evidence="11"/>
<evidence type="ECO:0000256" key="7">
    <source>
        <dbReference type="ARBA" id="ARBA00022840"/>
    </source>
</evidence>
<dbReference type="InterPro" id="IPR001412">
    <property type="entry name" value="aa-tRNA-synth_I_CS"/>
</dbReference>
<dbReference type="SUPFAM" id="SSF52374">
    <property type="entry name" value="Nucleotidylyl transferase"/>
    <property type="match status" value="1"/>
</dbReference>
<dbReference type="GO" id="GO:0006420">
    <property type="term" value="P:arginyl-tRNA aminoacylation"/>
    <property type="evidence" value="ECO:0007669"/>
    <property type="project" value="UniProtKB-UniRule"/>
</dbReference>
<dbReference type="InterPro" id="IPR008909">
    <property type="entry name" value="DALR_anticod-bd"/>
</dbReference>
<feature type="domain" description="Arginyl tRNA synthetase N-terminal" evidence="14">
    <location>
        <begin position="12"/>
        <end position="97"/>
    </location>
</feature>
<dbReference type="SUPFAM" id="SSF55190">
    <property type="entry name" value="Arginyl-tRNA synthetase (ArgRS), N-terminal 'additional' domain"/>
    <property type="match status" value="1"/>
</dbReference>
<dbReference type="SMART" id="SM01016">
    <property type="entry name" value="Arg_tRNA_synt_N"/>
    <property type="match status" value="1"/>
</dbReference>
<dbReference type="PROSITE" id="PS00178">
    <property type="entry name" value="AA_TRNA_LIGASE_I"/>
    <property type="match status" value="1"/>
</dbReference>
<evidence type="ECO:0000256" key="9">
    <source>
        <dbReference type="ARBA" id="ARBA00023146"/>
    </source>
</evidence>
<evidence type="ECO:0000256" key="2">
    <source>
        <dbReference type="ARBA" id="ARBA00005594"/>
    </source>
</evidence>
<dbReference type="PANTHER" id="PTHR11956">
    <property type="entry name" value="ARGINYL-TRNA SYNTHETASE"/>
    <property type="match status" value="1"/>
</dbReference>
<dbReference type="InterPro" id="IPR035684">
    <property type="entry name" value="ArgRS_core"/>
</dbReference>
<organism evidence="15 16">
    <name type="scientific">Solobacterium moorei F0204</name>
    <dbReference type="NCBI Taxonomy" id="706433"/>
    <lineage>
        <taxon>Bacteria</taxon>
        <taxon>Bacillati</taxon>
        <taxon>Bacillota</taxon>
        <taxon>Erysipelotrichia</taxon>
        <taxon>Erysipelotrichales</taxon>
        <taxon>Erysipelotrichaceae</taxon>
        <taxon>Solobacterium</taxon>
    </lineage>
</organism>
<dbReference type="CDD" id="cd00671">
    <property type="entry name" value="ArgRS_core"/>
    <property type="match status" value="1"/>
</dbReference>
<dbReference type="Pfam" id="PF03485">
    <property type="entry name" value="Arg_tRNA_synt_N"/>
    <property type="match status" value="1"/>
</dbReference>
<dbReference type="Gene3D" id="1.10.730.10">
    <property type="entry name" value="Isoleucyl-tRNA Synthetase, Domain 1"/>
    <property type="match status" value="1"/>
</dbReference>
<evidence type="ECO:0000256" key="1">
    <source>
        <dbReference type="ARBA" id="ARBA00004496"/>
    </source>
</evidence>
<dbReference type="InterPro" id="IPR014729">
    <property type="entry name" value="Rossmann-like_a/b/a_fold"/>
</dbReference>
<dbReference type="AlphaFoldDB" id="E7MLI7"/>
<dbReference type="STRING" id="706433.HMPREF9430_00298"/>
<reference evidence="15 16" key="1">
    <citation type="submission" date="2010-08" db="EMBL/GenBank/DDBJ databases">
        <authorList>
            <person name="Weinstock G."/>
            <person name="Sodergren E."/>
            <person name="Clifton S."/>
            <person name="Fulton L."/>
            <person name="Fulton B."/>
            <person name="Courtney L."/>
            <person name="Fronick C."/>
            <person name="Harrison M."/>
            <person name="Strong C."/>
            <person name="Farmer C."/>
            <person name="Delahaunty K."/>
            <person name="Markovic C."/>
            <person name="Hall O."/>
            <person name="Minx P."/>
            <person name="Tomlinson C."/>
            <person name="Mitreva M."/>
            <person name="Hou S."/>
            <person name="Chen J."/>
            <person name="Wollam A."/>
            <person name="Pepin K.H."/>
            <person name="Johnson M."/>
            <person name="Bhonagiri V."/>
            <person name="Zhang X."/>
            <person name="Suruliraj S."/>
            <person name="Warren W."/>
            <person name="Chinwalla A."/>
            <person name="Mardis E.R."/>
            <person name="Wilson R.K."/>
        </authorList>
    </citation>
    <scope>NUCLEOTIDE SEQUENCE [LARGE SCALE GENOMIC DNA]</scope>
    <source>
        <strain evidence="15 16">F0204</strain>
    </source>
</reference>
<dbReference type="FunFam" id="1.10.730.10:FF:000008">
    <property type="entry name" value="Arginine--tRNA ligase"/>
    <property type="match status" value="1"/>
</dbReference>
<dbReference type="GO" id="GO:0005524">
    <property type="term" value="F:ATP binding"/>
    <property type="evidence" value="ECO:0007669"/>
    <property type="project" value="UniProtKB-UniRule"/>
</dbReference>
<dbReference type="InterPro" id="IPR036695">
    <property type="entry name" value="Arg-tRNA-synth_N_sf"/>
</dbReference>
<gene>
    <name evidence="11 15" type="primary">argS</name>
    <name evidence="15" type="ORF">HMPREF9430_00298</name>
</gene>
<evidence type="ECO:0000313" key="15">
    <source>
        <dbReference type="EMBL" id="EFW25130.1"/>
    </source>
</evidence>
<evidence type="ECO:0000256" key="11">
    <source>
        <dbReference type="HAMAP-Rule" id="MF_00123"/>
    </source>
</evidence>
<keyword evidence="6 11" id="KW-0547">Nucleotide-binding</keyword>
<dbReference type="eggNOG" id="COG0018">
    <property type="taxonomic scope" value="Bacteria"/>
</dbReference>
<name>E7MLI7_9FIRM</name>
<evidence type="ECO:0000259" key="13">
    <source>
        <dbReference type="SMART" id="SM00836"/>
    </source>
</evidence>
<dbReference type="GO" id="GO:0004814">
    <property type="term" value="F:arginine-tRNA ligase activity"/>
    <property type="evidence" value="ECO:0007669"/>
    <property type="project" value="UniProtKB-UniRule"/>
</dbReference>
<comment type="similarity">
    <text evidence="2 11 12">Belongs to the class-I aminoacyl-tRNA synthetase family.</text>
</comment>
<dbReference type="Gene3D" id="3.30.1360.70">
    <property type="entry name" value="Arginyl tRNA synthetase N-terminal domain"/>
    <property type="match status" value="1"/>
</dbReference>
<keyword evidence="9 11" id="KW-0030">Aminoacyl-tRNA synthetase</keyword>
<keyword evidence="16" id="KW-1185">Reference proteome</keyword>
<keyword evidence="8 11" id="KW-0648">Protein biosynthesis</keyword>